<reference evidence="3 4" key="1">
    <citation type="journal article" date="2017" name="Nat. Commun.">
        <title>In situ click chemistry generation of cyclooxygenase-2 inhibitors.</title>
        <authorList>
            <person name="Bhardwaj A."/>
            <person name="Kaur J."/>
            <person name="Wuest M."/>
            <person name="Wuest F."/>
        </authorList>
    </citation>
    <scope>NUCLEOTIDE SEQUENCE [LARGE SCALE GENOMIC DNA]</scope>
    <source>
        <strain evidence="3">S2_018_000_R2_106</strain>
    </source>
</reference>
<organism evidence="3 4">
    <name type="scientific">Blastochloris viridis</name>
    <name type="common">Rhodopseudomonas viridis</name>
    <dbReference type="NCBI Taxonomy" id="1079"/>
    <lineage>
        <taxon>Bacteria</taxon>
        <taxon>Pseudomonadati</taxon>
        <taxon>Pseudomonadota</taxon>
        <taxon>Alphaproteobacteria</taxon>
        <taxon>Hyphomicrobiales</taxon>
        <taxon>Blastochloridaceae</taxon>
        <taxon>Blastochloris</taxon>
    </lineage>
</organism>
<proteinExistence type="predicted"/>
<dbReference type="Proteomes" id="UP000320948">
    <property type="component" value="Unassembled WGS sequence"/>
</dbReference>
<evidence type="ECO:0000259" key="2">
    <source>
        <dbReference type="Pfam" id="PF25225"/>
    </source>
</evidence>
<dbReference type="InterPro" id="IPR025178">
    <property type="entry name" value="Lnb_N"/>
</dbReference>
<feature type="domain" description="DUF7843" evidence="2">
    <location>
        <begin position="43"/>
        <end position="112"/>
    </location>
</feature>
<dbReference type="Pfam" id="PF25225">
    <property type="entry name" value="DUF7843"/>
    <property type="match status" value="1"/>
</dbReference>
<dbReference type="AlphaFoldDB" id="A0A6N4RDL6"/>
<feature type="domain" description="Lnb N-terminal periplasmic" evidence="1">
    <location>
        <begin position="132"/>
        <end position="191"/>
    </location>
</feature>
<evidence type="ECO:0000313" key="4">
    <source>
        <dbReference type="Proteomes" id="UP000320948"/>
    </source>
</evidence>
<evidence type="ECO:0000313" key="3">
    <source>
        <dbReference type="EMBL" id="TKW61164.1"/>
    </source>
</evidence>
<comment type="caution">
    <text evidence="3">The sequence shown here is derived from an EMBL/GenBank/DDBJ whole genome shotgun (WGS) entry which is preliminary data.</text>
</comment>
<protein>
    <submittedName>
        <fullName evidence="3">DUF4105 domain-containing protein</fullName>
    </submittedName>
</protein>
<dbReference type="Pfam" id="PF13387">
    <property type="entry name" value="Lnb_N"/>
    <property type="match status" value="1"/>
</dbReference>
<evidence type="ECO:0000259" key="1">
    <source>
        <dbReference type="Pfam" id="PF13387"/>
    </source>
</evidence>
<name>A0A6N4RDL6_BLAVI</name>
<gene>
    <name evidence="3" type="ORF">DI628_00610</name>
</gene>
<sequence length="194" mass="22173">MPISRIDTQRQLFKKLPLILLGLIPSLSVWANTFPFPEEGPLHDAWMTINFYHQNTDGYSTEIVNDSFFLSPEGASSPEKEFEAFVNAMDEYKMDKTKTEILCRFPARTTLFRKYIDEFKEIPQPDCSGYSRYVDPSKVTGVSLIFASGYFESPASYFGHTMLKFETTDKDVNELFFDSSLNYGAEVTDATGKR</sequence>
<dbReference type="EMBL" id="VAFM01000001">
    <property type="protein sequence ID" value="TKW61164.1"/>
    <property type="molecule type" value="Genomic_DNA"/>
</dbReference>
<dbReference type="InterPro" id="IPR057165">
    <property type="entry name" value="DUF7843"/>
</dbReference>
<accession>A0A6N4RDL6</accession>